<dbReference type="AlphaFoldDB" id="A0A7Y0FM25"/>
<dbReference type="RefSeq" id="WP_169530327.1">
    <property type="nucleotide sequence ID" value="NZ_JABBGH010000001.1"/>
</dbReference>
<reference evidence="7 8" key="1">
    <citation type="submission" date="2020-04" db="EMBL/GenBank/DDBJ databases">
        <title>Hymenobacter polaris sp. nov., isolated from Arctic soil.</title>
        <authorList>
            <person name="Dahal R.H."/>
        </authorList>
    </citation>
    <scope>NUCLEOTIDE SEQUENCE [LARGE SCALE GENOMIC DNA]</scope>
    <source>
        <strain evidence="7 8">RP-2-7</strain>
    </source>
</reference>
<dbReference type="PANTHER" id="PTHR37422:SF13">
    <property type="entry name" value="LIPOPOLYSACCHARIDE BIOSYNTHESIS PROTEIN PA4999-RELATED"/>
    <property type="match status" value="1"/>
</dbReference>
<feature type="transmembrane region" description="Helical" evidence="5">
    <location>
        <begin position="119"/>
        <end position="141"/>
    </location>
</feature>
<evidence type="ECO:0000256" key="4">
    <source>
        <dbReference type="ARBA" id="ARBA00023136"/>
    </source>
</evidence>
<dbReference type="PANTHER" id="PTHR37422">
    <property type="entry name" value="TEICHURONIC ACID BIOSYNTHESIS PROTEIN TUAE"/>
    <property type="match status" value="1"/>
</dbReference>
<feature type="transmembrane region" description="Helical" evidence="5">
    <location>
        <begin position="14"/>
        <end position="35"/>
    </location>
</feature>
<feature type="transmembrane region" description="Helical" evidence="5">
    <location>
        <begin position="406"/>
        <end position="424"/>
    </location>
</feature>
<evidence type="ECO:0000256" key="5">
    <source>
        <dbReference type="SAM" id="Phobius"/>
    </source>
</evidence>
<keyword evidence="7" id="KW-0436">Ligase</keyword>
<dbReference type="InterPro" id="IPR051533">
    <property type="entry name" value="WaaL-like"/>
</dbReference>
<evidence type="ECO:0000256" key="2">
    <source>
        <dbReference type="ARBA" id="ARBA00022692"/>
    </source>
</evidence>
<evidence type="ECO:0000256" key="3">
    <source>
        <dbReference type="ARBA" id="ARBA00022989"/>
    </source>
</evidence>
<feature type="transmembrane region" description="Helical" evidence="5">
    <location>
        <begin position="172"/>
        <end position="190"/>
    </location>
</feature>
<comment type="subcellular location">
    <subcellularLocation>
        <location evidence="1">Membrane</location>
        <topology evidence="1">Multi-pass membrane protein</topology>
    </subcellularLocation>
</comment>
<feature type="transmembrane region" description="Helical" evidence="5">
    <location>
        <begin position="281"/>
        <end position="300"/>
    </location>
</feature>
<accession>A0A7Y0FM25</accession>
<dbReference type="Proteomes" id="UP000559626">
    <property type="component" value="Unassembled WGS sequence"/>
</dbReference>
<feature type="transmembrane region" description="Helical" evidence="5">
    <location>
        <begin position="243"/>
        <end position="261"/>
    </location>
</feature>
<evidence type="ECO:0000256" key="1">
    <source>
        <dbReference type="ARBA" id="ARBA00004141"/>
    </source>
</evidence>
<dbReference type="EMBL" id="JABBGH010000001">
    <property type="protein sequence ID" value="NML65070.1"/>
    <property type="molecule type" value="Genomic_DNA"/>
</dbReference>
<protein>
    <submittedName>
        <fullName evidence="7">O-antigen ligase family protein</fullName>
    </submittedName>
</protein>
<evidence type="ECO:0000313" key="7">
    <source>
        <dbReference type="EMBL" id="NML65070.1"/>
    </source>
</evidence>
<evidence type="ECO:0000259" key="6">
    <source>
        <dbReference type="Pfam" id="PF04932"/>
    </source>
</evidence>
<proteinExistence type="predicted"/>
<keyword evidence="2 5" id="KW-0812">Transmembrane</keyword>
<keyword evidence="4 5" id="KW-0472">Membrane</keyword>
<dbReference type="GO" id="GO:0016874">
    <property type="term" value="F:ligase activity"/>
    <property type="evidence" value="ECO:0007669"/>
    <property type="project" value="UniProtKB-KW"/>
</dbReference>
<feature type="transmembrane region" description="Helical" evidence="5">
    <location>
        <begin position="436"/>
        <end position="453"/>
    </location>
</feature>
<organism evidence="7 8">
    <name type="scientific">Hymenobacter polaris</name>
    <dbReference type="NCBI Taxonomy" id="2682546"/>
    <lineage>
        <taxon>Bacteria</taxon>
        <taxon>Pseudomonadati</taxon>
        <taxon>Bacteroidota</taxon>
        <taxon>Cytophagia</taxon>
        <taxon>Cytophagales</taxon>
        <taxon>Hymenobacteraceae</taxon>
        <taxon>Hymenobacter</taxon>
    </lineage>
</organism>
<name>A0A7Y0FM25_9BACT</name>
<sequence>MRHLLLRLRPADSLQWVFVGFLALLTLGGGLAALVQQPAWLLPALAVPALVLVLARWQWLYYLLFLTLPFSHELVLGSLHIDVPSEPLLLSLLVCVPLALLLGPGGLGQLAPREWRHPLLLLPALMLAWAAFDTLFSVNVLHSVKYLLAKCWYLVPCLLGTLLLVRRPADFWRVAACYTGAGVVALAWVMPRHATQGFSFAKVGWAVQPFFINHVIYATVLALLLPLAGGLAQQASTPGRRRWWLAAGGLLLFGLITSYTRASWLALPVAGLYYWVLRRRLTRWLLLGLAVAGVGSAVYFTGADRFMNYAPDFEKTVWHGGNFEAHLASTYKLQDVSGMERVYRWVAAARMVADKPLTGTGPSTFYPEYKRYTLKSFRTYVSANPEHSTTHNYFLLQLAEQGVPGFLLFAALVATTLLTAERLYHASAARPEVRRIVLAVVLSLVIILFHLFLNELLEVDKIGTFFFVGLAALIRCDSWTADLTDLTDFADTPPAVADDAHSAVLPAPGA</sequence>
<dbReference type="Pfam" id="PF04932">
    <property type="entry name" value="Wzy_C"/>
    <property type="match status" value="1"/>
</dbReference>
<dbReference type="GO" id="GO:0016020">
    <property type="term" value="C:membrane"/>
    <property type="evidence" value="ECO:0007669"/>
    <property type="project" value="UniProtKB-SubCell"/>
</dbReference>
<feature type="domain" description="O-antigen ligase-related" evidence="6">
    <location>
        <begin position="250"/>
        <end position="410"/>
    </location>
</feature>
<evidence type="ECO:0000313" key="8">
    <source>
        <dbReference type="Proteomes" id="UP000559626"/>
    </source>
</evidence>
<dbReference type="InterPro" id="IPR007016">
    <property type="entry name" value="O-antigen_ligase-rel_domated"/>
</dbReference>
<gene>
    <name evidence="7" type="ORF">HHL22_07610</name>
</gene>
<keyword evidence="3 5" id="KW-1133">Transmembrane helix</keyword>
<keyword evidence="8" id="KW-1185">Reference proteome</keyword>
<comment type="caution">
    <text evidence="7">The sequence shown here is derived from an EMBL/GenBank/DDBJ whole genome shotgun (WGS) entry which is preliminary data.</text>
</comment>
<feature type="transmembrane region" description="Helical" evidence="5">
    <location>
        <begin position="88"/>
        <end position="107"/>
    </location>
</feature>
<feature type="transmembrane region" description="Helical" evidence="5">
    <location>
        <begin position="210"/>
        <end position="231"/>
    </location>
</feature>